<dbReference type="OrthoDB" id="6359816at2759"/>
<comment type="caution">
    <text evidence="3">The sequence shown here is derived from an EMBL/GenBank/DDBJ whole genome shotgun (WGS) entry which is preliminary data.</text>
</comment>
<gene>
    <name evidence="3" type="ORF">AAP_05550</name>
</gene>
<dbReference type="PROSITE" id="PS50097">
    <property type="entry name" value="BTB"/>
    <property type="match status" value="1"/>
</dbReference>
<organism evidence="3 4">
    <name type="scientific">Ascosphaera apis ARSEF 7405</name>
    <dbReference type="NCBI Taxonomy" id="392613"/>
    <lineage>
        <taxon>Eukaryota</taxon>
        <taxon>Fungi</taxon>
        <taxon>Dikarya</taxon>
        <taxon>Ascomycota</taxon>
        <taxon>Pezizomycotina</taxon>
        <taxon>Eurotiomycetes</taxon>
        <taxon>Eurotiomycetidae</taxon>
        <taxon>Onygenales</taxon>
        <taxon>Ascosphaeraceae</taxon>
        <taxon>Ascosphaera</taxon>
    </lineage>
</organism>
<dbReference type="Pfam" id="PF00651">
    <property type="entry name" value="BTB"/>
    <property type="match status" value="1"/>
</dbReference>
<evidence type="ECO:0000256" key="1">
    <source>
        <dbReference type="SAM" id="MobiDB-lite"/>
    </source>
</evidence>
<keyword evidence="4" id="KW-1185">Reference proteome</keyword>
<dbReference type="AlphaFoldDB" id="A0A167VJZ7"/>
<dbReference type="Gene3D" id="3.30.710.10">
    <property type="entry name" value="Potassium Channel Kv1.1, Chain A"/>
    <property type="match status" value="1"/>
</dbReference>
<dbReference type="SUPFAM" id="SSF54695">
    <property type="entry name" value="POZ domain"/>
    <property type="match status" value="1"/>
</dbReference>
<dbReference type="VEuPathDB" id="FungiDB:AAP_05550"/>
<proteinExistence type="predicted"/>
<evidence type="ECO:0000313" key="3">
    <source>
        <dbReference type="EMBL" id="KZZ87639.1"/>
    </source>
</evidence>
<feature type="region of interest" description="Disordered" evidence="1">
    <location>
        <begin position="228"/>
        <end position="257"/>
    </location>
</feature>
<feature type="domain" description="BTB" evidence="2">
    <location>
        <begin position="27"/>
        <end position="94"/>
    </location>
</feature>
<evidence type="ECO:0000259" key="2">
    <source>
        <dbReference type="PROSITE" id="PS50097"/>
    </source>
</evidence>
<accession>A0A167VJZ7</accession>
<dbReference type="PANTHER" id="PTHR47843:SF5">
    <property type="entry name" value="BTB_POZ DOMAIN PROTEIN"/>
    <property type="match status" value="1"/>
</dbReference>
<dbReference type="InterPro" id="IPR011333">
    <property type="entry name" value="SKP1/BTB/POZ_sf"/>
</dbReference>
<protein>
    <submittedName>
        <fullName evidence="3">BTB/POZ fold protein</fullName>
    </submittedName>
</protein>
<name>A0A167VJZ7_9EURO</name>
<dbReference type="PANTHER" id="PTHR47843">
    <property type="entry name" value="BTB DOMAIN-CONTAINING PROTEIN-RELATED"/>
    <property type="match status" value="1"/>
</dbReference>
<dbReference type="CDD" id="cd18186">
    <property type="entry name" value="BTB_POZ_ZBTB_KLHL-like"/>
    <property type="match status" value="1"/>
</dbReference>
<dbReference type="Proteomes" id="UP000242877">
    <property type="component" value="Unassembled WGS sequence"/>
</dbReference>
<dbReference type="InterPro" id="IPR000210">
    <property type="entry name" value="BTB/POZ_dom"/>
</dbReference>
<feature type="compositionally biased region" description="Polar residues" evidence="1">
    <location>
        <begin position="236"/>
        <end position="257"/>
    </location>
</feature>
<reference evidence="3 4" key="1">
    <citation type="journal article" date="2016" name="Genome Biol. Evol.">
        <title>Divergent and convergent evolution of fungal pathogenicity.</title>
        <authorList>
            <person name="Shang Y."/>
            <person name="Xiao G."/>
            <person name="Zheng P."/>
            <person name="Cen K."/>
            <person name="Zhan S."/>
            <person name="Wang C."/>
        </authorList>
    </citation>
    <scope>NUCLEOTIDE SEQUENCE [LARGE SCALE GENOMIC DNA]</scope>
    <source>
        <strain evidence="3 4">ARSEF 7405</strain>
    </source>
</reference>
<dbReference type="EMBL" id="AZGZ01000032">
    <property type="protein sequence ID" value="KZZ87639.1"/>
    <property type="molecule type" value="Genomic_DNA"/>
</dbReference>
<evidence type="ECO:0000313" key="4">
    <source>
        <dbReference type="Proteomes" id="UP000242877"/>
    </source>
</evidence>
<sequence>MHIKFSSGPKLGDHRSPLLLSPGGKYSDLDLYCHGCTFPVHRLMVCCASDVIASALDGHFIETKRNVLDINGFTPKAVFLMVKWIYYGEYATGLEEWSDNYEDQVPYRDPEFEALSAEHNFKGEYQNLGAHLEVSRIADYYNIIGLQQDARKSIESILSSPCETALFASLLARLDRLVTEKLVYDMFVKYTGKFLREIVATPEFQLVNFSCDFLKDVMNEYLKIDTNKKDAKQETRGNPSSRHGSSTSEYNTTTDSD</sequence>